<feature type="transmembrane region" description="Helical" evidence="1">
    <location>
        <begin position="12"/>
        <end position="33"/>
    </location>
</feature>
<reference evidence="2" key="1">
    <citation type="submission" date="2021-01" db="EMBL/GenBank/DDBJ databases">
        <title>Modified the classification status of verrucomicrobia.</title>
        <authorList>
            <person name="Feng X."/>
        </authorList>
    </citation>
    <scope>NUCLEOTIDE SEQUENCE</scope>
    <source>
        <strain evidence="2">_KCTC 22039</strain>
    </source>
</reference>
<evidence type="ECO:0000313" key="3">
    <source>
        <dbReference type="Proteomes" id="UP000624703"/>
    </source>
</evidence>
<dbReference type="AlphaFoldDB" id="A0A8J7MCZ8"/>
<organism evidence="2 3">
    <name type="scientific">Persicirhabdus sediminis</name>
    <dbReference type="NCBI Taxonomy" id="454144"/>
    <lineage>
        <taxon>Bacteria</taxon>
        <taxon>Pseudomonadati</taxon>
        <taxon>Verrucomicrobiota</taxon>
        <taxon>Verrucomicrobiia</taxon>
        <taxon>Verrucomicrobiales</taxon>
        <taxon>Verrucomicrobiaceae</taxon>
        <taxon>Persicirhabdus</taxon>
    </lineage>
</organism>
<dbReference type="EMBL" id="JAENIM010000021">
    <property type="protein sequence ID" value="MBK1790258.1"/>
    <property type="molecule type" value="Genomic_DNA"/>
</dbReference>
<evidence type="ECO:0000256" key="1">
    <source>
        <dbReference type="SAM" id="Phobius"/>
    </source>
</evidence>
<proteinExistence type="predicted"/>
<protein>
    <submittedName>
        <fullName evidence="2">Uncharacterized protein</fullName>
    </submittedName>
</protein>
<comment type="caution">
    <text evidence="2">The sequence shown here is derived from an EMBL/GenBank/DDBJ whole genome shotgun (WGS) entry which is preliminary data.</text>
</comment>
<name>A0A8J7MCZ8_9BACT</name>
<keyword evidence="1" id="KW-0472">Membrane</keyword>
<keyword evidence="3" id="KW-1185">Reference proteome</keyword>
<dbReference type="RefSeq" id="WP_200310295.1">
    <property type="nucleotide sequence ID" value="NZ_JAENIM010000021.1"/>
</dbReference>
<keyword evidence="1" id="KW-0812">Transmembrane</keyword>
<evidence type="ECO:0000313" key="2">
    <source>
        <dbReference type="EMBL" id="MBK1790258.1"/>
    </source>
</evidence>
<dbReference type="Proteomes" id="UP000624703">
    <property type="component" value="Unassembled WGS sequence"/>
</dbReference>
<gene>
    <name evidence="2" type="ORF">JIN82_03700</name>
</gene>
<sequence length="54" mass="6351">MWSRGTRRSYELRLVGISLFFLLFEGVGPIFLYEKIASFLQNGMNFNKVKVFTE</sequence>
<accession>A0A8J7MCZ8</accession>
<keyword evidence="1" id="KW-1133">Transmembrane helix</keyword>